<accession>A0A9D4BBV2</accession>
<feature type="region of interest" description="Disordered" evidence="1">
    <location>
        <begin position="15"/>
        <end position="39"/>
    </location>
</feature>
<reference evidence="2" key="1">
    <citation type="journal article" date="2019" name="bioRxiv">
        <title>The Genome of the Zebra Mussel, Dreissena polymorpha: A Resource for Invasive Species Research.</title>
        <authorList>
            <person name="McCartney M.A."/>
            <person name="Auch B."/>
            <person name="Kono T."/>
            <person name="Mallez S."/>
            <person name="Zhang Y."/>
            <person name="Obille A."/>
            <person name="Becker A."/>
            <person name="Abrahante J.E."/>
            <person name="Garbe J."/>
            <person name="Badalamenti J.P."/>
            <person name="Herman A."/>
            <person name="Mangelson H."/>
            <person name="Liachko I."/>
            <person name="Sullivan S."/>
            <person name="Sone E.D."/>
            <person name="Koren S."/>
            <person name="Silverstein K.A.T."/>
            <person name="Beckman K.B."/>
            <person name="Gohl D.M."/>
        </authorList>
    </citation>
    <scope>NUCLEOTIDE SEQUENCE</scope>
    <source>
        <strain evidence="2">Duluth1</strain>
        <tissue evidence="2">Whole animal</tissue>
    </source>
</reference>
<gene>
    <name evidence="2" type="ORF">DPMN_084248</name>
</gene>
<protein>
    <submittedName>
        <fullName evidence="2">Uncharacterized protein</fullName>
    </submittedName>
</protein>
<keyword evidence="3" id="KW-1185">Reference proteome</keyword>
<evidence type="ECO:0000313" key="2">
    <source>
        <dbReference type="EMBL" id="KAH3696771.1"/>
    </source>
</evidence>
<reference evidence="2" key="2">
    <citation type="submission" date="2020-11" db="EMBL/GenBank/DDBJ databases">
        <authorList>
            <person name="McCartney M.A."/>
            <person name="Auch B."/>
            <person name="Kono T."/>
            <person name="Mallez S."/>
            <person name="Becker A."/>
            <person name="Gohl D.M."/>
            <person name="Silverstein K.A.T."/>
            <person name="Koren S."/>
            <person name="Bechman K.B."/>
            <person name="Herman A."/>
            <person name="Abrahante J.E."/>
            <person name="Garbe J."/>
        </authorList>
    </citation>
    <scope>NUCLEOTIDE SEQUENCE</scope>
    <source>
        <strain evidence="2">Duluth1</strain>
        <tissue evidence="2">Whole animal</tissue>
    </source>
</reference>
<name>A0A9D4BBV2_DREPO</name>
<dbReference type="EMBL" id="JAIWYP010000016">
    <property type="protein sequence ID" value="KAH3696771.1"/>
    <property type="molecule type" value="Genomic_DNA"/>
</dbReference>
<evidence type="ECO:0000256" key="1">
    <source>
        <dbReference type="SAM" id="MobiDB-lite"/>
    </source>
</evidence>
<dbReference type="AlphaFoldDB" id="A0A9D4BBV2"/>
<feature type="region of interest" description="Disordered" evidence="1">
    <location>
        <begin position="51"/>
        <end position="76"/>
    </location>
</feature>
<sequence length="391" mass="44237">MDTVDVLDLFQDSQVGSANTRKTRERATPKQPHCTPTPVVQRSQIITQTKHFSSVSSEPMTSTSYQSTQNRNDRNTNYNINNITIAEANNDMDIGHNCCAPDMLCESARFAMSPISHKQMSNDLDCYSDQTLKLNVSELTTHGQEQFLRTANAISIFSYNDTTDNGISNCYYIEDIIEVLSEHGSASFPAYEASPNSSLKVRPLLQRSEEYFKIMMNQRILKILLYTRDMQNTDLTENNRKTVSSNAHISKADFTRSAYRQSFGNVSLDVARKANWDNTTTHFKKSFSLPRKIKMKHTSQNGKACLQNDDDTKITDTFIVNNYSQIQLPIVLRQETAVNNGCSKDSIGEFTTCSNSDEFRSRQDIACDDVFCPTQMTILLPFVTSMSTRLL</sequence>
<evidence type="ECO:0000313" key="3">
    <source>
        <dbReference type="Proteomes" id="UP000828390"/>
    </source>
</evidence>
<comment type="caution">
    <text evidence="2">The sequence shown here is derived from an EMBL/GenBank/DDBJ whole genome shotgun (WGS) entry which is preliminary data.</text>
</comment>
<dbReference type="Proteomes" id="UP000828390">
    <property type="component" value="Unassembled WGS sequence"/>
</dbReference>
<organism evidence="2 3">
    <name type="scientific">Dreissena polymorpha</name>
    <name type="common">Zebra mussel</name>
    <name type="synonym">Mytilus polymorpha</name>
    <dbReference type="NCBI Taxonomy" id="45954"/>
    <lineage>
        <taxon>Eukaryota</taxon>
        <taxon>Metazoa</taxon>
        <taxon>Spiralia</taxon>
        <taxon>Lophotrochozoa</taxon>
        <taxon>Mollusca</taxon>
        <taxon>Bivalvia</taxon>
        <taxon>Autobranchia</taxon>
        <taxon>Heteroconchia</taxon>
        <taxon>Euheterodonta</taxon>
        <taxon>Imparidentia</taxon>
        <taxon>Neoheterodontei</taxon>
        <taxon>Myida</taxon>
        <taxon>Dreissenoidea</taxon>
        <taxon>Dreissenidae</taxon>
        <taxon>Dreissena</taxon>
    </lineage>
</organism>
<feature type="compositionally biased region" description="Low complexity" evidence="1">
    <location>
        <begin position="53"/>
        <end position="64"/>
    </location>
</feature>
<proteinExistence type="predicted"/>